<dbReference type="HOGENOM" id="CLU_577042_0_0_10"/>
<dbReference type="Proteomes" id="UP000002028">
    <property type="component" value="Chromosome"/>
</dbReference>
<dbReference type="InterPro" id="IPR046621">
    <property type="entry name" value="DUF6734"/>
</dbReference>
<accession>D2QMK7</accession>
<feature type="domain" description="DUF6734" evidence="1">
    <location>
        <begin position="1"/>
        <end position="280"/>
    </location>
</feature>
<dbReference type="EMBL" id="CP001769">
    <property type="protein sequence ID" value="ADB40420.1"/>
    <property type="molecule type" value="Genomic_DNA"/>
</dbReference>
<organism evidence="2 3">
    <name type="scientific">Spirosoma linguale (strain ATCC 33905 / DSM 74 / LMG 10896 / Claus 1)</name>
    <dbReference type="NCBI Taxonomy" id="504472"/>
    <lineage>
        <taxon>Bacteria</taxon>
        <taxon>Pseudomonadati</taxon>
        <taxon>Bacteroidota</taxon>
        <taxon>Cytophagia</taxon>
        <taxon>Cytophagales</taxon>
        <taxon>Cytophagaceae</taxon>
        <taxon>Spirosoma</taxon>
    </lineage>
</organism>
<dbReference type="RefSeq" id="WP_012928925.1">
    <property type="nucleotide sequence ID" value="NC_013730.1"/>
</dbReference>
<evidence type="ECO:0000313" key="2">
    <source>
        <dbReference type="EMBL" id="ADB40420.1"/>
    </source>
</evidence>
<evidence type="ECO:0000313" key="3">
    <source>
        <dbReference type="Proteomes" id="UP000002028"/>
    </source>
</evidence>
<gene>
    <name evidence="2" type="ordered locus">Slin_4439</name>
</gene>
<dbReference type="eggNOG" id="ENOG502ZNQP">
    <property type="taxonomic scope" value="Bacteria"/>
</dbReference>
<dbReference type="AlphaFoldDB" id="D2QMK7"/>
<keyword evidence="3" id="KW-1185">Reference proteome</keyword>
<name>D2QMK7_SPILD</name>
<proteinExistence type="predicted"/>
<evidence type="ECO:0000259" key="1">
    <source>
        <dbReference type="Pfam" id="PF20508"/>
    </source>
</evidence>
<protein>
    <recommendedName>
        <fullName evidence="1">DUF6734 domain-containing protein</fullName>
    </recommendedName>
</protein>
<dbReference type="STRING" id="504472.Slin_4439"/>
<dbReference type="Pfam" id="PF20508">
    <property type="entry name" value="DUF6734"/>
    <property type="match status" value="1"/>
</dbReference>
<reference evidence="2 3" key="1">
    <citation type="journal article" date="2010" name="Stand. Genomic Sci.">
        <title>Complete genome sequence of Spirosoma linguale type strain (1).</title>
        <authorList>
            <person name="Lail K."/>
            <person name="Sikorski J."/>
            <person name="Saunders E."/>
            <person name="Lapidus A."/>
            <person name="Glavina Del Rio T."/>
            <person name="Copeland A."/>
            <person name="Tice H."/>
            <person name="Cheng J.-F."/>
            <person name="Lucas S."/>
            <person name="Nolan M."/>
            <person name="Bruce D."/>
            <person name="Goodwin L."/>
            <person name="Pitluck S."/>
            <person name="Ivanova N."/>
            <person name="Mavromatis K."/>
            <person name="Ovchinnikova G."/>
            <person name="Pati A."/>
            <person name="Chen A."/>
            <person name="Palaniappan K."/>
            <person name="Land M."/>
            <person name="Hauser L."/>
            <person name="Chang Y.-J."/>
            <person name="Jeffries C.D."/>
            <person name="Chain P."/>
            <person name="Brettin T."/>
            <person name="Detter J.C."/>
            <person name="Schuetze A."/>
            <person name="Rohde M."/>
            <person name="Tindall B.J."/>
            <person name="Goeker M."/>
            <person name="Bristow J."/>
            <person name="Eisen J.A."/>
            <person name="Markowitz V."/>
            <person name="Hugenholtz P."/>
            <person name="Kyrpides N.C."/>
            <person name="Klenk H.-P."/>
            <person name="Chen F."/>
        </authorList>
    </citation>
    <scope>NUCLEOTIDE SEQUENCE [LARGE SCALE GENOMIC DNA]</scope>
    <source>
        <strain evidence="3">ATCC 33905 / DSM 74 / LMG 10896 / Claus 1</strain>
    </source>
</reference>
<sequence length="508" mass="58293">MKSIQSLWFKKLPSQIEYTCGWLDIKYNLFSWALSSFQLSRFFNKVDLVTDSLGVELATKLYLPYTSILDDLETVKQNNHLWVFNKLYTYSIQNEPFIHVDTDAYLFNLPDSKLFSAPLVAQNFEYDHSYYIQSFQEVISQCSYLPDIIRTDTIGRLTAVNAGFIGGNTVDFFKGFTAFATEFVERNEDGIIQCNYDTINIFVEQFLFLKFADYKNIPVDYISSIEFGPEPDYQLANFTQLPANCSYIHVMNYKRNPTVCEQMAQRLWLESPELYERVLTVCRELGATHHPISLPVSPQLTPFYRTGYILEQTQPQPLPNLSATELATYVNALPVGPTKTVVQDVFQFESRRQAFITSLPDAATLRRHWQQYSRDTNNLLALPAEEYFQKQIRPGVCSSRIEAEWNWAEANEFASQTADRDLAHNLQTESSYYEIVLCVYLHQGLVREQVLDVLAMLILDAVEAPVCLGSVCDQVLAHQSEVDKGALAETVLSRIRHFLYHGVLEVVS</sequence>
<dbReference type="KEGG" id="sli:Slin_4439"/>